<feature type="transmembrane region" description="Helical" evidence="1">
    <location>
        <begin position="245"/>
        <end position="264"/>
    </location>
</feature>
<keyword evidence="1" id="KW-1133">Transmembrane helix</keyword>
<evidence type="ECO:0000313" key="2">
    <source>
        <dbReference type="EMBL" id="EEY95900.1"/>
    </source>
</evidence>
<feature type="transmembrane region" description="Helical" evidence="1">
    <location>
        <begin position="437"/>
        <end position="456"/>
    </location>
</feature>
<dbReference type="AlphaFoldDB" id="D0SCP5"/>
<keyword evidence="1" id="KW-0472">Membrane</keyword>
<protein>
    <recommendedName>
        <fullName evidence="4">DUF2339 domain-containing protein</fullName>
    </recommendedName>
</protein>
<feature type="transmembrane region" description="Helical" evidence="1">
    <location>
        <begin position="373"/>
        <end position="391"/>
    </location>
</feature>
<dbReference type="EMBL" id="GG704966">
    <property type="protein sequence ID" value="EEY95900.1"/>
    <property type="molecule type" value="Genomic_DNA"/>
</dbReference>
<sequence>MVTVMRLKMHYKLMYYLKMRKRDRERMQTGQREIRMMWLMGLTIVAIAAWFLAVPLLSALCGIALIMSVMHYVDSIEHPSTTLAEQRDITFQPTSKVPLYLAAFVILVGMVGQWGGLIGLGISGWLFFFFRWLRRLEYLLLSVQAQPHQVISDRFPESENAPSLPTTLNNTDDLSLSEQVKRWLWQGNPVLKVAIVILLIGLILLLRFATEHWQLSLAVKLSLVAAVSVGVVIFGYVLRHKNRSFALALEALGLSGLFLTLFFAYYNGVIASLAIASLCFVVVMAVTLWLSLKQQSIELALMALIIAYLAPFTLPVRNATAIELVAYYLVINIAVAVLSTFRPWKVLNQIAFLMTVVVGGAYAFYQGKAPERGMLALLVLAHSTVFIWLSFRYSQLLAREDLTQFKLKPILDVALIFAAPIVAFAFLYVMYFEETTWQAGFSLGFAALYAVLYQLLKRSHSVELIAQSYLSLTLVFLALIPPILLPDQWGVVGWSVEGALIFMYALYRNSALSRYLAMGLLAVAGLSSLYYVVELNRFPTEVYWALCLSYFAVVAVANSVERFRQQLSFATIAFFCLQLLSATSMLFILLLDEIHSKSQVTMALLIIVLLYTVLNEWLLYRKASWSWLLPKWIGLIPLYAVAFIFLVGLSHDGIIMWSTGLDRLLFALTSGLLTLLWLRPLQGVEDEQEWVSLGALLSLALTSLTLIPSMPYLSMVILPLAFAAWCYTQSTQTRWRQFWQARNTLVLMLFWIVCSQIFSQQAFAGYWLPIFNPFDLVSIAMLIGFIWMLNLQMKAGLEKSLGAILMMSSLLWLSSYVVLRALHVYFATPYNDWKMWENALVQLSFTLLWVSLAFICMLTATKRNLRSLWIFGGCILVLVTLKLVLFDLSHIGTLTRVISFLGAGLVMLVIAYIAPMPELEEKTN</sequence>
<feature type="transmembrane region" description="Helical" evidence="1">
    <location>
        <begin position="655"/>
        <end position="678"/>
    </location>
</feature>
<keyword evidence="1" id="KW-0812">Transmembrane</keyword>
<feature type="transmembrane region" description="Helical" evidence="1">
    <location>
        <begin position="839"/>
        <end position="860"/>
    </location>
</feature>
<feature type="transmembrane region" description="Helical" evidence="1">
    <location>
        <begin position="468"/>
        <end position="485"/>
    </location>
</feature>
<feature type="transmembrane region" description="Helical" evidence="1">
    <location>
        <begin position="632"/>
        <end position="649"/>
    </location>
</feature>
<feature type="transmembrane region" description="Helical" evidence="1">
    <location>
        <begin position="190"/>
        <end position="209"/>
    </location>
</feature>
<feature type="transmembrane region" description="Helical" evidence="1">
    <location>
        <begin position="867"/>
        <end position="885"/>
    </location>
</feature>
<dbReference type="eggNOG" id="COG5373">
    <property type="taxonomic scope" value="Bacteria"/>
</dbReference>
<feature type="transmembrane region" description="Helical" evidence="1">
    <location>
        <begin position="411"/>
        <end position="431"/>
    </location>
</feature>
<organism evidence="2 3">
    <name type="scientific">Acinetobacter johnsonii SH046</name>
    <dbReference type="NCBI Taxonomy" id="575586"/>
    <lineage>
        <taxon>Bacteria</taxon>
        <taxon>Pseudomonadati</taxon>
        <taxon>Pseudomonadota</taxon>
        <taxon>Gammaproteobacteria</taxon>
        <taxon>Moraxellales</taxon>
        <taxon>Moraxellaceae</taxon>
        <taxon>Acinetobacter</taxon>
    </lineage>
</organism>
<feature type="transmembrane region" description="Helical" evidence="1">
    <location>
        <begin position="567"/>
        <end position="590"/>
    </location>
</feature>
<dbReference type="PANTHER" id="PTHR38434">
    <property type="entry name" value="BLL2549 PROTEIN"/>
    <property type="match status" value="1"/>
</dbReference>
<feature type="transmembrane region" description="Helical" evidence="1">
    <location>
        <begin position="712"/>
        <end position="728"/>
    </location>
</feature>
<dbReference type="Proteomes" id="UP000012047">
    <property type="component" value="Unassembled WGS sequence"/>
</dbReference>
<feature type="transmembrane region" description="Helical" evidence="1">
    <location>
        <begin position="740"/>
        <end position="758"/>
    </location>
</feature>
<evidence type="ECO:0000313" key="3">
    <source>
        <dbReference type="Proteomes" id="UP000012047"/>
    </source>
</evidence>
<feature type="transmembrane region" description="Helical" evidence="1">
    <location>
        <begin position="215"/>
        <end position="238"/>
    </location>
</feature>
<accession>D0SCP5</accession>
<feature type="transmembrane region" description="Helical" evidence="1">
    <location>
        <begin position="297"/>
        <end position="314"/>
    </location>
</feature>
<feature type="transmembrane region" description="Helical" evidence="1">
    <location>
        <begin position="543"/>
        <end position="560"/>
    </location>
</feature>
<dbReference type="HOGENOM" id="CLU_299108_0_0_6"/>
<feature type="transmembrane region" description="Helical" evidence="1">
    <location>
        <begin position="350"/>
        <end position="367"/>
    </location>
</feature>
<dbReference type="PANTHER" id="PTHR38434:SF1">
    <property type="entry name" value="BLL2549 PROTEIN"/>
    <property type="match status" value="1"/>
</dbReference>
<feature type="transmembrane region" description="Helical" evidence="1">
    <location>
        <begin position="897"/>
        <end position="914"/>
    </location>
</feature>
<feature type="transmembrane region" description="Helical" evidence="1">
    <location>
        <begin position="99"/>
        <end position="130"/>
    </location>
</feature>
<evidence type="ECO:0008006" key="4">
    <source>
        <dbReference type="Google" id="ProtNLM"/>
    </source>
</evidence>
<dbReference type="Pfam" id="PF10101">
    <property type="entry name" value="DUF2339"/>
    <property type="match status" value="1"/>
</dbReference>
<feature type="transmembrane region" description="Helical" evidence="1">
    <location>
        <begin position="801"/>
        <end position="819"/>
    </location>
</feature>
<dbReference type="InterPro" id="IPR019286">
    <property type="entry name" value="DUF2339_TM"/>
</dbReference>
<feature type="transmembrane region" description="Helical" evidence="1">
    <location>
        <begin position="770"/>
        <end position="789"/>
    </location>
</feature>
<feature type="transmembrane region" description="Helical" evidence="1">
    <location>
        <begin position="514"/>
        <end position="531"/>
    </location>
</feature>
<feature type="transmembrane region" description="Helical" evidence="1">
    <location>
        <begin position="602"/>
        <end position="620"/>
    </location>
</feature>
<name>D0SCP5_ACIJO</name>
<gene>
    <name evidence="2" type="ORF">HMPREF0016_01618</name>
</gene>
<feature type="transmembrane region" description="Helical" evidence="1">
    <location>
        <begin position="270"/>
        <end position="290"/>
    </location>
</feature>
<evidence type="ECO:0000256" key="1">
    <source>
        <dbReference type="SAM" id="Phobius"/>
    </source>
</evidence>
<feature type="transmembrane region" description="Helical" evidence="1">
    <location>
        <begin position="320"/>
        <end position="338"/>
    </location>
</feature>
<proteinExistence type="predicted"/>
<reference evidence="3" key="1">
    <citation type="journal article" date="2012" name="PLoS ONE">
        <title>The success of Acinetobacter species; genetic, metabolic and virulence attributes.</title>
        <authorList>
            <person name="Peleg A.Y."/>
            <person name="de Breij A."/>
            <person name="Adams M.D."/>
            <person name="Cerqueira G.M."/>
            <person name="Mocali S."/>
            <person name="Galardini M."/>
            <person name="Nibbering P.H."/>
            <person name="Earl A.M."/>
            <person name="Ward D.V."/>
            <person name="Paterson D.L."/>
            <person name="Seifert H."/>
            <person name="Dijkshoorn L."/>
        </authorList>
    </citation>
    <scope>NUCLEOTIDE SEQUENCE [LARGE SCALE GENOMIC DNA]</scope>
    <source>
        <strain evidence="3">SH046</strain>
    </source>
</reference>